<evidence type="ECO:0000313" key="1">
    <source>
        <dbReference type="EMBL" id="KAI4371609.1"/>
    </source>
</evidence>
<name>A0ACB9QYE8_9MYRT</name>
<protein>
    <submittedName>
        <fullName evidence="1">Uncharacterized protein</fullName>
    </submittedName>
</protein>
<reference evidence="2" key="1">
    <citation type="journal article" date="2023" name="Front. Plant Sci.">
        <title>Chromosomal-level genome assembly of Melastoma candidum provides insights into trichome evolution.</title>
        <authorList>
            <person name="Zhong Y."/>
            <person name="Wu W."/>
            <person name="Sun C."/>
            <person name="Zou P."/>
            <person name="Liu Y."/>
            <person name="Dai S."/>
            <person name="Zhou R."/>
        </authorList>
    </citation>
    <scope>NUCLEOTIDE SEQUENCE [LARGE SCALE GENOMIC DNA]</scope>
</reference>
<organism evidence="1 2">
    <name type="scientific">Melastoma candidum</name>
    <dbReference type="NCBI Taxonomy" id="119954"/>
    <lineage>
        <taxon>Eukaryota</taxon>
        <taxon>Viridiplantae</taxon>
        <taxon>Streptophyta</taxon>
        <taxon>Embryophyta</taxon>
        <taxon>Tracheophyta</taxon>
        <taxon>Spermatophyta</taxon>
        <taxon>Magnoliopsida</taxon>
        <taxon>eudicotyledons</taxon>
        <taxon>Gunneridae</taxon>
        <taxon>Pentapetalae</taxon>
        <taxon>rosids</taxon>
        <taxon>malvids</taxon>
        <taxon>Myrtales</taxon>
        <taxon>Melastomataceae</taxon>
        <taxon>Melastomatoideae</taxon>
        <taxon>Melastomateae</taxon>
        <taxon>Melastoma</taxon>
    </lineage>
</organism>
<evidence type="ECO:0000313" key="2">
    <source>
        <dbReference type="Proteomes" id="UP001057402"/>
    </source>
</evidence>
<accession>A0ACB9QYE8</accession>
<dbReference type="Proteomes" id="UP001057402">
    <property type="component" value="Chromosome 4"/>
</dbReference>
<dbReference type="EMBL" id="CM042883">
    <property type="protein sequence ID" value="KAI4371609.1"/>
    <property type="molecule type" value="Genomic_DNA"/>
</dbReference>
<keyword evidence="2" id="KW-1185">Reference proteome</keyword>
<sequence>MRGLLVKEPQHRLAYKRGATKIKQHPFFKGVNWALIRCATPPDIPKPVEIDRIPASLTTNEKAAAAAKAASVPNQIGSDNYLESDFF</sequence>
<proteinExistence type="predicted"/>
<comment type="caution">
    <text evidence="1">The sequence shown here is derived from an EMBL/GenBank/DDBJ whole genome shotgun (WGS) entry which is preliminary data.</text>
</comment>
<gene>
    <name evidence="1" type="ORF">MLD38_009937</name>
</gene>